<dbReference type="RefSeq" id="XP_007514741.1">
    <property type="nucleotide sequence ID" value="XM_007514679.1"/>
</dbReference>
<dbReference type="AlphaFoldDB" id="K8EB05"/>
<dbReference type="KEGG" id="bpg:Bathy02g05170"/>
<protein>
    <submittedName>
        <fullName evidence="2">Uncharacterized protein</fullName>
    </submittedName>
</protein>
<accession>K8EB05</accession>
<evidence type="ECO:0000313" key="3">
    <source>
        <dbReference type="Proteomes" id="UP000198341"/>
    </source>
</evidence>
<feature type="region of interest" description="Disordered" evidence="1">
    <location>
        <begin position="1"/>
        <end position="136"/>
    </location>
</feature>
<evidence type="ECO:0000313" key="2">
    <source>
        <dbReference type="EMBL" id="CCO14981.1"/>
    </source>
</evidence>
<gene>
    <name evidence="2" type="ORF">Bathy02g05170</name>
</gene>
<name>K8EB05_9CHLO</name>
<dbReference type="EMBL" id="FO082277">
    <property type="protein sequence ID" value="CCO14981.1"/>
    <property type="molecule type" value="Genomic_DNA"/>
</dbReference>
<evidence type="ECO:0000256" key="1">
    <source>
        <dbReference type="SAM" id="MobiDB-lite"/>
    </source>
</evidence>
<reference evidence="2 3" key="1">
    <citation type="submission" date="2011-10" db="EMBL/GenBank/DDBJ databases">
        <authorList>
            <person name="Genoscope - CEA"/>
        </authorList>
    </citation>
    <scope>NUCLEOTIDE SEQUENCE [LARGE SCALE GENOMIC DNA]</scope>
    <source>
        <strain evidence="2 3">RCC 1105</strain>
    </source>
</reference>
<feature type="compositionally biased region" description="Acidic residues" evidence="1">
    <location>
        <begin position="86"/>
        <end position="104"/>
    </location>
</feature>
<keyword evidence="3" id="KW-1185">Reference proteome</keyword>
<proteinExistence type="predicted"/>
<sequence>MGKTTRSPRKLLKKKHIVCSYQTPKSKLKSALKKSGNSRYASHHRVKEEEEENRNRLIFSPAGHPDDENKQIQKTPLGNHVNFADEKEEKEEEEERLSEEEDAWNFDLTTTTEKKNSKKKNLVARPPPTPSTPFHFARDFFERGCESDAEEQSTTASSECGKFRFDFLDDEKEEEKNVKVERVGMAMTPRCDDAKRQTSKSYLAGQRDAFKDVLLQESLPLQKLVERQKQKVEVLTKKQEKMEDEVREQSIVSAVLIERTNVEKEHVVRMEEMGAKLCASVEKLEKEVIVLKSAEKERKVAPKMQKFLEKCVGFGAFFLGKETRSMLLESPVSKKLFEEEEEEEGAETPTPSTPPKRERTSEELATCLAMCVALEAIAKIEASNMMPIRAPLPIRLGVYLSRVYFWSEFLGVGHRELAKSARNTAQLIVLASRLPPLPSPPLPPPPPLPPANDLATIRVVLEKMAFVRGKILRCRS</sequence>
<dbReference type="Proteomes" id="UP000198341">
    <property type="component" value="Chromosome 2"/>
</dbReference>
<dbReference type="GeneID" id="19017630"/>
<organism evidence="2 3">
    <name type="scientific">Bathycoccus prasinos</name>
    <dbReference type="NCBI Taxonomy" id="41875"/>
    <lineage>
        <taxon>Eukaryota</taxon>
        <taxon>Viridiplantae</taxon>
        <taxon>Chlorophyta</taxon>
        <taxon>Mamiellophyceae</taxon>
        <taxon>Mamiellales</taxon>
        <taxon>Bathycoccaceae</taxon>
        <taxon>Bathycoccus</taxon>
    </lineage>
</organism>
<feature type="region of interest" description="Disordered" evidence="1">
    <location>
        <begin position="337"/>
        <end position="360"/>
    </location>
</feature>
<feature type="compositionally biased region" description="Basic residues" evidence="1">
    <location>
        <begin position="1"/>
        <end position="17"/>
    </location>
</feature>